<feature type="active site" evidence="4">
    <location>
        <position position="435"/>
    </location>
</feature>
<evidence type="ECO:0000313" key="8">
    <source>
        <dbReference type="Proteomes" id="UP000611640"/>
    </source>
</evidence>
<comment type="similarity">
    <text evidence="4">Belongs to the CobB/CobQ family. CobQ subfamily.</text>
</comment>
<dbReference type="Pfam" id="PF07685">
    <property type="entry name" value="GATase_3"/>
    <property type="match status" value="1"/>
</dbReference>
<feature type="active site" description="Nucleophile" evidence="4">
    <location>
        <position position="341"/>
    </location>
</feature>
<gene>
    <name evidence="4" type="primary">cobQ</name>
    <name evidence="7" type="ORF">Athai_19190</name>
</gene>
<proteinExistence type="inferred from homology"/>
<dbReference type="NCBIfam" id="NF001989">
    <property type="entry name" value="PRK00784.1"/>
    <property type="match status" value="1"/>
</dbReference>
<evidence type="ECO:0000256" key="3">
    <source>
        <dbReference type="ARBA" id="ARBA00022962"/>
    </source>
</evidence>
<feature type="domain" description="CobQ/CobB/MinD/ParA nucleotide binding" evidence="5">
    <location>
        <begin position="9"/>
        <end position="233"/>
    </location>
</feature>
<dbReference type="InterPro" id="IPR002586">
    <property type="entry name" value="CobQ/CobB/MinD/ParA_Nub-bd_dom"/>
</dbReference>
<dbReference type="InterPro" id="IPR027417">
    <property type="entry name" value="P-loop_NTPase"/>
</dbReference>
<dbReference type="CDD" id="cd01983">
    <property type="entry name" value="SIMIBI"/>
    <property type="match status" value="1"/>
</dbReference>
<dbReference type="Gene3D" id="3.40.50.880">
    <property type="match status" value="1"/>
</dbReference>
<sequence>MTELRGALLVAGTTSDAGKSTLVAGLCRYLRRRGVRVAPFKAQNMSNNSAVTLDGGEIGRAQAWQAAASGLEPSVRFNPVLLKPGSDRHSQLVVLGRARGEVSAGQGGALRAELGRIVAGTLDQLRAEYDVVICEGAGSPAEINLRSGDLANMGLARSAGLPTIVVGDIDRGGVFASMFGTLALLEPADQRLVAGFVVNKFRGDAELLAPGLSMLTELTGRPTLGVLPYEPDLWWDTEDSLSYSDGRLLGRPGPARGEQWLRIAVVRLPRISNATDLEALAAEPGVSVRLTATTGELADADLIVLPGSKATVADLEWLRERGLDAPIRAHAAAGRPVLGLCGGYQMLGALIDDPVESGRGQVDGLGLLPVHVRFVADKKLGRVAGTALAAPVRGYEIHHGRAEVGYDAHVTPLITDAAGAPEGCRSGAVFGTHWHGAFDGNEFRRAFLAEVARLAGRDGFRLAPDTDVPALREASLDRLGDLVEKHLDGTALDRLIGGGAPAGLPFVPPGPPPIPSARPGRVLAVVSGTDRAISATGAPPARPAEPVVTGGREVVSFERLAAGIRAAPARCGPVRLVAVDGRAGSGKSTFAARLTDALAATGARVFLLHTDDLLQGWLDIVSFWPRLEEWVLCPLRRGEPARFRRYDWHRGAFPDRFEQIGRPDVLVLDGVTTARAAARPLLTRSCYVQTDRQLRFDRGCAGTVPGSCPTGPGG</sequence>
<dbReference type="NCBIfam" id="TIGR00313">
    <property type="entry name" value="cobQ"/>
    <property type="match status" value="1"/>
</dbReference>
<keyword evidence="3 4" id="KW-0315">Glutamine amidotransferase</keyword>
<dbReference type="GO" id="GO:0009236">
    <property type="term" value="P:cobalamin biosynthetic process"/>
    <property type="evidence" value="ECO:0007669"/>
    <property type="project" value="UniProtKB-UniRule"/>
</dbReference>
<dbReference type="GO" id="GO:0003824">
    <property type="term" value="F:catalytic activity"/>
    <property type="evidence" value="ECO:0007669"/>
    <property type="project" value="InterPro"/>
</dbReference>
<evidence type="ECO:0000259" key="6">
    <source>
        <dbReference type="Pfam" id="PF07685"/>
    </source>
</evidence>
<comment type="function">
    <text evidence="4">Catalyzes amidations at positions B, D, E, and G on adenosylcobyrinic A,C-diamide. NH(2) groups are provided by glutamine, and one molecule of ATP is hydrogenolyzed for each amidation.</text>
</comment>
<dbReference type="PROSITE" id="PS51273">
    <property type="entry name" value="GATASE_TYPE_1"/>
    <property type="match status" value="1"/>
</dbReference>
<evidence type="ECO:0000256" key="2">
    <source>
        <dbReference type="ARBA" id="ARBA00022573"/>
    </source>
</evidence>
<dbReference type="InterPro" id="IPR033949">
    <property type="entry name" value="CobQ_GATase1"/>
</dbReference>
<dbReference type="KEGG" id="atl:Athai_19190"/>
<keyword evidence="8" id="KW-1185">Reference proteome</keyword>
<dbReference type="Proteomes" id="UP000611640">
    <property type="component" value="Chromosome"/>
</dbReference>
<dbReference type="InterPro" id="IPR029062">
    <property type="entry name" value="Class_I_gatase-like"/>
</dbReference>
<comment type="pathway">
    <text evidence="1 4">Cofactor biosynthesis; adenosylcobalamin biosynthesis.</text>
</comment>
<accession>A0A7R7HW63</accession>
<dbReference type="HAMAP" id="MF_00028">
    <property type="entry name" value="CobQ"/>
    <property type="match status" value="1"/>
</dbReference>
<evidence type="ECO:0000256" key="1">
    <source>
        <dbReference type="ARBA" id="ARBA00004953"/>
    </source>
</evidence>
<name>A0A7R7HW63_9ACTN</name>
<dbReference type="PANTHER" id="PTHR21343:SF1">
    <property type="entry name" value="COBYRIC ACID SYNTHASE"/>
    <property type="match status" value="1"/>
</dbReference>
<keyword evidence="2 4" id="KW-0169">Cobalamin biosynthesis</keyword>
<dbReference type="AlphaFoldDB" id="A0A7R7HW63"/>
<dbReference type="SUPFAM" id="SSF52317">
    <property type="entry name" value="Class I glutamine amidotransferase-like"/>
    <property type="match status" value="1"/>
</dbReference>
<dbReference type="Pfam" id="PF01656">
    <property type="entry name" value="CbiA"/>
    <property type="match status" value="1"/>
</dbReference>
<protein>
    <recommendedName>
        <fullName evidence="4">Cobyric acid synthase</fullName>
    </recommendedName>
</protein>
<dbReference type="UniPathway" id="UPA00148"/>
<organism evidence="7 8">
    <name type="scientific">Actinocatenispora thailandica</name>
    <dbReference type="NCBI Taxonomy" id="227318"/>
    <lineage>
        <taxon>Bacteria</taxon>
        <taxon>Bacillati</taxon>
        <taxon>Actinomycetota</taxon>
        <taxon>Actinomycetes</taxon>
        <taxon>Micromonosporales</taxon>
        <taxon>Micromonosporaceae</taxon>
        <taxon>Actinocatenispora</taxon>
    </lineage>
</organism>
<dbReference type="InterPro" id="IPR011698">
    <property type="entry name" value="GATase_3"/>
</dbReference>
<dbReference type="Gene3D" id="3.40.50.300">
    <property type="entry name" value="P-loop containing nucleotide triphosphate hydrolases"/>
    <property type="match status" value="2"/>
</dbReference>
<dbReference type="InterPro" id="IPR004459">
    <property type="entry name" value="CobQ_synth"/>
</dbReference>
<dbReference type="EMBL" id="AP023355">
    <property type="protein sequence ID" value="BCJ34416.1"/>
    <property type="molecule type" value="Genomic_DNA"/>
</dbReference>
<evidence type="ECO:0000313" key="7">
    <source>
        <dbReference type="EMBL" id="BCJ34416.1"/>
    </source>
</evidence>
<evidence type="ECO:0000256" key="4">
    <source>
        <dbReference type="HAMAP-Rule" id="MF_00028"/>
    </source>
</evidence>
<evidence type="ECO:0000259" key="5">
    <source>
        <dbReference type="Pfam" id="PF01656"/>
    </source>
</evidence>
<dbReference type="SUPFAM" id="SSF52540">
    <property type="entry name" value="P-loop containing nucleoside triphosphate hydrolases"/>
    <property type="match status" value="2"/>
</dbReference>
<dbReference type="PROSITE" id="PS51274">
    <property type="entry name" value="GATASE_COBBQ"/>
    <property type="match status" value="1"/>
</dbReference>
<feature type="domain" description="CobB/CobQ-like glutamine amidotransferase" evidence="6">
    <location>
        <begin position="262"/>
        <end position="442"/>
    </location>
</feature>
<dbReference type="PANTHER" id="PTHR21343">
    <property type="entry name" value="DETHIOBIOTIN SYNTHETASE"/>
    <property type="match status" value="1"/>
</dbReference>
<reference evidence="7 8" key="1">
    <citation type="submission" date="2020-08" db="EMBL/GenBank/DDBJ databases">
        <title>Whole genome shotgun sequence of Actinocatenispora thailandica NBRC 105041.</title>
        <authorList>
            <person name="Komaki H."/>
            <person name="Tamura T."/>
        </authorList>
    </citation>
    <scope>NUCLEOTIDE SEQUENCE [LARGE SCALE GENOMIC DNA]</scope>
    <source>
        <strain evidence="7 8">NBRC 105041</strain>
    </source>
</reference>
<dbReference type="CDD" id="cd01750">
    <property type="entry name" value="GATase1_CobQ"/>
    <property type="match status" value="1"/>
</dbReference>
<dbReference type="CDD" id="cd05389">
    <property type="entry name" value="CobQ_N"/>
    <property type="match status" value="1"/>
</dbReference>
<dbReference type="InterPro" id="IPR047045">
    <property type="entry name" value="CobQ_N"/>
</dbReference>
<dbReference type="GO" id="GO:0015420">
    <property type="term" value="F:ABC-type vitamin B12 transporter activity"/>
    <property type="evidence" value="ECO:0007669"/>
    <property type="project" value="UniProtKB-UniRule"/>
</dbReference>